<comment type="caution">
    <text evidence="1">The sequence shown here is derived from an EMBL/GenBank/DDBJ whole genome shotgun (WGS) entry which is preliminary data.</text>
</comment>
<evidence type="ECO:0000313" key="1">
    <source>
        <dbReference type="EMBL" id="MCE7509036.1"/>
    </source>
</evidence>
<evidence type="ECO:0000313" key="2">
    <source>
        <dbReference type="Proteomes" id="UP001107961"/>
    </source>
</evidence>
<dbReference type="Proteomes" id="UP001107961">
    <property type="component" value="Unassembled WGS sequence"/>
</dbReference>
<sequence length="119" mass="13194">MSGIYAIAWGTPKKVPCPSAIEVQYIGMTDNFKNRMSQFASSAGIHYEGRYSGHSAAWRWPEGASERMHVAFFPLEECMAPHLKAGFLHWQEALAIDAYFIKHGGVPRLNAGGGLIQLR</sequence>
<dbReference type="AlphaFoldDB" id="A0A9Q3W4E0"/>
<dbReference type="RefSeq" id="WP_233916978.1">
    <property type="nucleotide sequence ID" value="NZ_JAJVKS010000002.1"/>
</dbReference>
<name>A0A9Q3W4E0_9GAMM</name>
<gene>
    <name evidence="1" type="ORF">LZG35_10345</name>
</gene>
<accession>A0A9Q3W4E0</accession>
<protein>
    <submittedName>
        <fullName evidence="1">Uncharacterized protein</fullName>
    </submittedName>
</protein>
<proteinExistence type="predicted"/>
<organism evidence="1 2">
    <name type="scientific">Alloalcanivorax xenomutans</name>
    <dbReference type="NCBI Taxonomy" id="1094342"/>
    <lineage>
        <taxon>Bacteria</taxon>
        <taxon>Pseudomonadati</taxon>
        <taxon>Pseudomonadota</taxon>
        <taxon>Gammaproteobacteria</taxon>
        <taxon>Oceanospirillales</taxon>
        <taxon>Alcanivoracaceae</taxon>
        <taxon>Alloalcanivorax</taxon>
    </lineage>
</organism>
<dbReference type="EMBL" id="JAJVKT010000011">
    <property type="protein sequence ID" value="MCE7509036.1"/>
    <property type="molecule type" value="Genomic_DNA"/>
</dbReference>
<reference evidence="1" key="1">
    <citation type="submission" date="2022-01" db="EMBL/GenBank/DDBJ databases">
        <authorList>
            <person name="Karlyshev A.V."/>
            <person name="Jaspars M."/>
        </authorList>
    </citation>
    <scope>NUCLEOTIDE SEQUENCE</scope>
    <source>
        <strain evidence="1">AGSA3-2</strain>
    </source>
</reference>
<keyword evidence="2" id="KW-1185">Reference proteome</keyword>